<feature type="region of interest" description="Disordered" evidence="1">
    <location>
        <begin position="246"/>
        <end position="283"/>
    </location>
</feature>
<evidence type="ECO:0000313" key="3">
    <source>
        <dbReference type="Proteomes" id="UP000604825"/>
    </source>
</evidence>
<evidence type="ECO:0000313" key="2">
    <source>
        <dbReference type="EMBL" id="CAD6270371.1"/>
    </source>
</evidence>
<proteinExistence type="predicted"/>
<dbReference type="AlphaFoldDB" id="A0A811RIZ2"/>
<feature type="compositionally biased region" description="Low complexity" evidence="1">
    <location>
        <begin position="246"/>
        <end position="255"/>
    </location>
</feature>
<reference evidence="2" key="1">
    <citation type="submission" date="2020-10" db="EMBL/GenBank/DDBJ databases">
        <authorList>
            <person name="Han B."/>
            <person name="Lu T."/>
            <person name="Zhao Q."/>
            <person name="Huang X."/>
            <person name="Zhao Y."/>
        </authorList>
    </citation>
    <scope>NUCLEOTIDE SEQUENCE</scope>
</reference>
<dbReference type="EMBL" id="CAJGYO010000015">
    <property type="protein sequence ID" value="CAD6270371.1"/>
    <property type="molecule type" value="Genomic_DNA"/>
</dbReference>
<gene>
    <name evidence="2" type="ORF">NCGR_LOCUS53663</name>
</gene>
<keyword evidence="3" id="KW-1185">Reference proteome</keyword>
<name>A0A811RIZ2_9POAL</name>
<organism evidence="2 3">
    <name type="scientific">Miscanthus lutarioriparius</name>
    <dbReference type="NCBI Taxonomy" id="422564"/>
    <lineage>
        <taxon>Eukaryota</taxon>
        <taxon>Viridiplantae</taxon>
        <taxon>Streptophyta</taxon>
        <taxon>Embryophyta</taxon>
        <taxon>Tracheophyta</taxon>
        <taxon>Spermatophyta</taxon>
        <taxon>Magnoliopsida</taxon>
        <taxon>Liliopsida</taxon>
        <taxon>Poales</taxon>
        <taxon>Poaceae</taxon>
        <taxon>PACMAD clade</taxon>
        <taxon>Panicoideae</taxon>
        <taxon>Andropogonodae</taxon>
        <taxon>Andropogoneae</taxon>
        <taxon>Saccharinae</taxon>
        <taxon>Miscanthus</taxon>
    </lineage>
</organism>
<dbReference type="Proteomes" id="UP000604825">
    <property type="component" value="Unassembled WGS sequence"/>
</dbReference>
<sequence>MVFFCRMDTITIFHDSEISMDAKEWFGCTVLLKVPTTANQDRINRILIHHAIVNICGVNVALENILRHDPDYLVWGSSTEQATEILRTPEIDIGGAMIVTYPWTPQHGCAILPFDGLPPPSPTLTPAKRQRGEEVMEHLKVVVLYPKLNKEDLTATFKTYASREDIPSTWNVAIRRGTVLYMWPIWMDVEGYAPGPNSTIWAQQNAMINTPFRYTLFPMDGAGTSGQAGGGGQQLALLQLGYTVQSPGSSSGDSSFALTPDSPPDSPLYGEDDPFASPAPLSRPTSWDQIIEVLESPEGYI</sequence>
<accession>A0A811RIZ2</accession>
<dbReference type="OrthoDB" id="10560619at2759"/>
<protein>
    <submittedName>
        <fullName evidence="2">Uncharacterized protein</fullName>
    </submittedName>
</protein>
<comment type="caution">
    <text evidence="2">The sequence shown here is derived from an EMBL/GenBank/DDBJ whole genome shotgun (WGS) entry which is preliminary data.</text>
</comment>
<evidence type="ECO:0000256" key="1">
    <source>
        <dbReference type="SAM" id="MobiDB-lite"/>
    </source>
</evidence>